<sequence length="243" mass="26837">MTSTKYPGLIPSYEHERLEALQPYQVLGTPGQELFNDFVGIVAKLFDMPIALVSLVRADDVVFIGNKGLSEAPVVDRGDSMCSVAILNDGITEFQDVATTPCELVNPFVAQQMQLGFYAGQALRTPSGQAVGSLCIIDRRPRQLSVLESELLRELALVAQELLRLQAARATDDAALLPALRIRLDGSVQQSLTRLTTLAELRQWETATDSAEAQRYADSRLDEARYLARTLYRELQAVKVQAR</sequence>
<name>A0ABQ1ZZT3_9BACT</name>
<accession>A0ABQ1ZZT3</accession>
<feature type="domain" description="GAF" evidence="1">
    <location>
        <begin position="32"/>
        <end position="157"/>
    </location>
</feature>
<dbReference type="PANTHER" id="PTHR43102">
    <property type="entry name" value="SLR1143 PROTEIN"/>
    <property type="match status" value="1"/>
</dbReference>
<dbReference type="Proteomes" id="UP000637774">
    <property type="component" value="Unassembled WGS sequence"/>
</dbReference>
<dbReference type="SUPFAM" id="SSF55781">
    <property type="entry name" value="GAF domain-like"/>
    <property type="match status" value="1"/>
</dbReference>
<dbReference type="EMBL" id="BMGY01000005">
    <property type="protein sequence ID" value="GGH81260.1"/>
    <property type="molecule type" value="Genomic_DNA"/>
</dbReference>
<organism evidence="2 3">
    <name type="scientific">Hymenobacter frigidus</name>
    <dbReference type="NCBI Taxonomy" id="1524095"/>
    <lineage>
        <taxon>Bacteria</taxon>
        <taxon>Pseudomonadati</taxon>
        <taxon>Bacteroidota</taxon>
        <taxon>Cytophagia</taxon>
        <taxon>Cytophagales</taxon>
        <taxon>Hymenobacteraceae</taxon>
        <taxon>Hymenobacter</taxon>
    </lineage>
</organism>
<evidence type="ECO:0000313" key="2">
    <source>
        <dbReference type="EMBL" id="GGH81260.1"/>
    </source>
</evidence>
<dbReference type="InterPro" id="IPR003018">
    <property type="entry name" value="GAF"/>
</dbReference>
<gene>
    <name evidence="2" type="ORF">GCM10011495_07720</name>
</gene>
<keyword evidence="3" id="KW-1185">Reference proteome</keyword>
<dbReference type="InterPro" id="IPR029016">
    <property type="entry name" value="GAF-like_dom_sf"/>
</dbReference>
<dbReference type="PANTHER" id="PTHR43102:SF2">
    <property type="entry name" value="GAF DOMAIN-CONTAINING PROTEIN"/>
    <property type="match status" value="1"/>
</dbReference>
<dbReference type="RefSeq" id="WP_188560714.1">
    <property type="nucleotide sequence ID" value="NZ_BMGY01000005.1"/>
</dbReference>
<evidence type="ECO:0000259" key="1">
    <source>
        <dbReference type="Pfam" id="PF01590"/>
    </source>
</evidence>
<comment type="caution">
    <text evidence="2">The sequence shown here is derived from an EMBL/GenBank/DDBJ whole genome shotgun (WGS) entry which is preliminary data.</text>
</comment>
<protein>
    <recommendedName>
        <fullName evidence="1">GAF domain-containing protein</fullName>
    </recommendedName>
</protein>
<proteinExistence type="predicted"/>
<dbReference type="Pfam" id="PF01590">
    <property type="entry name" value="GAF"/>
    <property type="match status" value="1"/>
</dbReference>
<reference evidence="3" key="1">
    <citation type="journal article" date="2019" name="Int. J. Syst. Evol. Microbiol.">
        <title>The Global Catalogue of Microorganisms (GCM) 10K type strain sequencing project: providing services to taxonomists for standard genome sequencing and annotation.</title>
        <authorList>
            <consortium name="The Broad Institute Genomics Platform"/>
            <consortium name="The Broad Institute Genome Sequencing Center for Infectious Disease"/>
            <person name="Wu L."/>
            <person name="Ma J."/>
        </authorList>
    </citation>
    <scope>NUCLEOTIDE SEQUENCE [LARGE SCALE GENOMIC DNA]</scope>
    <source>
        <strain evidence="3">CGMCC 1.14966</strain>
    </source>
</reference>
<dbReference type="Gene3D" id="3.30.450.40">
    <property type="match status" value="1"/>
</dbReference>
<evidence type="ECO:0000313" key="3">
    <source>
        <dbReference type="Proteomes" id="UP000637774"/>
    </source>
</evidence>